<proteinExistence type="predicted"/>
<dbReference type="PROSITE" id="PS50932">
    <property type="entry name" value="HTH_LACI_2"/>
    <property type="match status" value="1"/>
</dbReference>
<evidence type="ECO:0000256" key="4">
    <source>
        <dbReference type="ARBA" id="ARBA00023163"/>
    </source>
</evidence>
<dbReference type="Gene3D" id="1.10.260.40">
    <property type="entry name" value="lambda repressor-like DNA-binding domains"/>
    <property type="match status" value="1"/>
</dbReference>
<evidence type="ECO:0000313" key="7">
    <source>
        <dbReference type="Proteomes" id="UP000011223"/>
    </source>
</evidence>
<protein>
    <recommendedName>
        <fullName evidence="1">Autoinducer 2-binding periplasmic protein LuxP</fullName>
    </recommendedName>
</protein>
<dbReference type="EMBL" id="ANFM02000030">
    <property type="protein sequence ID" value="EOD78614.1"/>
    <property type="molecule type" value="Genomic_DNA"/>
</dbReference>
<dbReference type="InterPro" id="IPR010982">
    <property type="entry name" value="Lambda_DNA-bd_dom_sf"/>
</dbReference>
<dbReference type="PANTHER" id="PTHR30146:SF152">
    <property type="entry name" value="TRANSCRIPTIONAL REGULATORY PROTEIN"/>
    <property type="match status" value="1"/>
</dbReference>
<dbReference type="InterPro" id="IPR025997">
    <property type="entry name" value="SBP_2_dom"/>
</dbReference>
<dbReference type="GO" id="GO:0003700">
    <property type="term" value="F:DNA-binding transcription factor activity"/>
    <property type="evidence" value="ECO:0007669"/>
    <property type="project" value="TreeGrafter"/>
</dbReference>
<gene>
    <name evidence="6" type="ORF">D515_02606</name>
</gene>
<evidence type="ECO:0000256" key="1">
    <source>
        <dbReference type="ARBA" id="ARBA00022181"/>
    </source>
</evidence>
<dbReference type="Pfam" id="PF00356">
    <property type="entry name" value="LacI"/>
    <property type="match status" value="1"/>
</dbReference>
<dbReference type="SMART" id="SM00354">
    <property type="entry name" value="HTH_LACI"/>
    <property type="match status" value="1"/>
</dbReference>
<dbReference type="GO" id="GO:0055085">
    <property type="term" value="P:transmembrane transport"/>
    <property type="evidence" value="ECO:0007669"/>
    <property type="project" value="UniProtKB-ARBA"/>
</dbReference>
<evidence type="ECO:0000259" key="5">
    <source>
        <dbReference type="PROSITE" id="PS50932"/>
    </source>
</evidence>
<dbReference type="InterPro" id="IPR000843">
    <property type="entry name" value="HTH_LacI"/>
</dbReference>
<dbReference type="GO" id="GO:0000976">
    <property type="term" value="F:transcription cis-regulatory region binding"/>
    <property type="evidence" value="ECO:0007669"/>
    <property type="project" value="TreeGrafter"/>
</dbReference>
<keyword evidence="3" id="KW-0238">DNA-binding</keyword>
<sequence length="342" mass="37272">MKPKQKFRLSDIADLAGVSTATVDRVLNRRPNVRALTAERVWEAYQKLKDTKLGQTLEERRIKFKGVIHCILPSGAGPSIDENLKLALQAFGGHYERPVSFHFYRRIDPVAFSHAIEQALNEGAGALVVLGIDHPSTTQRLSAIRATGMPVVSLLSNLSVSPQLSHVGMDNRAAGKTAGALMGRFLRADEGEVAILCGSSMYQSHEDREMGFRAALRERCPSIRVLDVLAGKDGPEDNHYNVVDLIRCQPNLKGIYNVGSGNRGVVSALVELGLERDIVVIAHNLTSSSRDYLISHAVDAIIHQNMNDVARGAFELLAGSAPATGSKIIRTEVILQENLPIE</sequence>
<dbReference type="eggNOG" id="COG1879">
    <property type="taxonomic scope" value="Bacteria"/>
</dbReference>
<dbReference type="CDD" id="cd06307">
    <property type="entry name" value="PBP1_sugar_binding"/>
    <property type="match status" value="1"/>
</dbReference>
<dbReference type="AlphaFoldDB" id="R1GR96"/>
<keyword evidence="2" id="KW-0805">Transcription regulation</keyword>
<dbReference type="RefSeq" id="WP_002540146.1">
    <property type="nucleotide sequence ID" value="NZ_ANFM02000030.1"/>
</dbReference>
<dbReference type="Pfam" id="PF13407">
    <property type="entry name" value="Peripla_BP_4"/>
    <property type="match status" value="1"/>
</dbReference>
<dbReference type="InterPro" id="IPR028082">
    <property type="entry name" value="Peripla_BP_I"/>
</dbReference>
<accession>R1GR96</accession>
<dbReference type="PANTHER" id="PTHR30146">
    <property type="entry name" value="LACI-RELATED TRANSCRIPTIONAL REPRESSOR"/>
    <property type="match status" value="1"/>
</dbReference>
<dbReference type="CDD" id="cd01392">
    <property type="entry name" value="HTH_LacI"/>
    <property type="match status" value="1"/>
</dbReference>
<evidence type="ECO:0000313" key="6">
    <source>
        <dbReference type="EMBL" id="EOD78614.1"/>
    </source>
</evidence>
<dbReference type="Proteomes" id="UP000011223">
    <property type="component" value="Unassembled WGS sequence"/>
</dbReference>
<feature type="domain" description="HTH lacI-type" evidence="5">
    <location>
        <begin position="7"/>
        <end position="44"/>
    </location>
</feature>
<name>R1GR96_9GAMM</name>
<reference evidence="6 7" key="1">
    <citation type="journal article" date="2014" name="PLoS ONE">
        <title>Grimontia indica AK16(T), sp. nov., Isolated from a Seawater Sample Reports the Presence of Pathogenic Genes Similar to Vibrio Genus.</title>
        <authorList>
            <person name="Singh A."/>
            <person name="Vaidya B."/>
            <person name="Khatri I."/>
            <person name="Srinivas T.N."/>
            <person name="Subramanian S."/>
            <person name="Korpole S."/>
            <person name="Pinnaka A.K."/>
        </authorList>
    </citation>
    <scope>NUCLEOTIDE SEQUENCE [LARGE SCALE GENOMIC DNA]</scope>
    <source>
        <strain evidence="6 7">AK16</strain>
    </source>
</reference>
<dbReference type="Gene3D" id="3.40.50.2300">
    <property type="match status" value="2"/>
</dbReference>
<organism evidence="6 7">
    <name type="scientific">Grimontia indica</name>
    <dbReference type="NCBI Taxonomy" id="1056512"/>
    <lineage>
        <taxon>Bacteria</taxon>
        <taxon>Pseudomonadati</taxon>
        <taxon>Pseudomonadota</taxon>
        <taxon>Gammaproteobacteria</taxon>
        <taxon>Vibrionales</taxon>
        <taxon>Vibrionaceae</taxon>
        <taxon>Grimontia</taxon>
    </lineage>
</organism>
<keyword evidence="4" id="KW-0804">Transcription</keyword>
<comment type="caution">
    <text evidence="6">The sequence shown here is derived from an EMBL/GenBank/DDBJ whole genome shotgun (WGS) entry which is preliminary data.</text>
</comment>
<dbReference type="PROSITE" id="PS00356">
    <property type="entry name" value="HTH_LACI_1"/>
    <property type="match status" value="1"/>
</dbReference>
<evidence type="ECO:0000256" key="3">
    <source>
        <dbReference type="ARBA" id="ARBA00023125"/>
    </source>
</evidence>
<dbReference type="SUPFAM" id="SSF47413">
    <property type="entry name" value="lambda repressor-like DNA-binding domains"/>
    <property type="match status" value="1"/>
</dbReference>
<evidence type="ECO:0000256" key="2">
    <source>
        <dbReference type="ARBA" id="ARBA00023015"/>
    </source>
</evidence>
<dbReference type="SUPFAM" id="SSF53822">
    <property type="entry name" value="Periplasmic binding protein-like I"/>
    <property type="match status" value="1"/>
</dbReference>
<keyword evidence="7" id="KW-1185">Reference proteome</keyword>